<evidence type="ECO:0000259" key="1">
    <source>
        <dbReference type="Pfam" id="PF13456"/>
    </source>
</evidence>
<comment type="caution">
    <text evidence="2">The sequence shown here is derived from an EMBL/GenBank/DDBJ whole genome shotgun (WGS) entry which is preliminary data.</text>
</comment>
<sequence length="60" mass="6418">MAAAVMRNDAGIICGATVKKLARCSPLEGELAAARLGKEEAVRRRYQEIIVEGDADVAYP</sequence>
<protein>
    <recommendedName>
        <fullName evidence="1">RNase H type-1 domain-containing protein</fullName>
    </recommendedName>
</protein>
<dbReference type="Proteomes" id="UP000516437">
    <property type="component" value="Chromosome 2"/>
</dbReference>
<evidence type="ECO:0000313" key="3">
    <source>
        <dbReference type="Proteomes" id="UP000516437"/>
    </source>
</evidence>
<gene>
    <name evidence="2" type="ORF">CJ030_MR2G011683</name>
</gene>
<evidence type="ECO:0000313" key="2">
    <source>
        <dbReference type="EMBL" id="KAB1223704.1"/>
    </source>
</evidence>
<dbReference type="AlphaFoldDB" id="A0A6A1WEN3"/>
<proteinExistence type="predicted"/>
<dbReference type="OrthoDB" id="1750911at2759"/>
<dbReference type="GO" id="GO:0003676">
    <property type="term" value="F:nucleic acid binding"/>
    <property type="evidence" value="ECO:0007669"/>
    <property type="project" value="InterPro"/>
</dbReference>
<keyword evidence="3" id="KW-1185">Reference proteome</keyword>
<reference evidence="2 3" key="1">
    <citation type="journal article" date="2019" name="Plant Biotechnol. J.">
        <title>The red bayberry genome and genetic basis of sex determination.</title>
        <authorList>
            <person name="Jia H.M."/>
            <person name="Jia H.J."/>
            <person name="Cai Q.L."/>
            <person name="Wang Y."/>
            <person name="Zhao H.B."/>
            <person name="Yang W.F."/>
            <person name="Wang G.Y."/>
            <person name="Li Y.H."/>
            <person name="Zhan D.L."/>
            <person name="Shen Y.T."/>
            <person name="Niu Q.F."/>
            <person name="Chang L."/>
            <person name="Qiu J."/>
            <person name="Zhao L."/>
            <person name="Xie H.B."/>
            <person name="Fu W.Y."/>
            <person name="Jin J."/>
            <person name="Li X.W."/>
            <person name="Jiao Y."/>
            <person name="Zhou C.C."/>
            <person name="Tu T."/>
            <person name="Chai C.Y."/>
            <person name="Gao J.L."/>
            <person name="Fan L.J."/>
            <person name="van de Weg E."/>
            <person name="Wang J.Y."/>
            <person name="Gao Z.S."/>
        </authorList>
    </citation>
    <scope>NUCLEOTIDE SEQUENCE [LARGE SCALE GENOMIC DNA]</scope>
    <source>
        <tissue evidence="2">Leaves</tissue>
    </source>
</reference>
<dbReference type="Pfam" id="PF13456">
    <property type="entry name" value="RVT_3"/>
    <property type="match status" value="1"/>
</dbReference>
<dbReference type="InterPro" id="IPR002156">
    <property type="entry name" value="RNaseH_domain"/>
</dbReference>
<dbReference type="GO" id="GO:0004523">
    <property type="term" value="F:RNA-DNA hybrid ribonuclease activity"/>
    <property type="evidence" value="ECO:0007669"/>
    <property type="project" value="InterPro"/>
</dbReference>
<accession>A0A6A1WEN3</accession>
<name>A0A6A1WEN3_9ROSI</name>
<organism evidence="2 3">
    <name type="scientific">Morella rubra</name>
    <name type="common">Chinese bayberry</name>
    <dbReference type="NCBI Taxonomy" id="262757"/>
    <lineage>
        <taxon>Eukaryota</taxon>
        <taxon>Viridiplantae</taxon>
        <taxon>Streptophyta</taxon>
        <taxon>Embryophyta</taxon>
        <taxon>Tracheophyta</taxon>
        <taxon>Spermatophyta</taxon>
        <taxon>Magnoliopsida</taxon>
        <taxon>eudicotyledons</taxon>
        <taxon>Gunneridae</taxon>
        <taxon>Pentapetalae</taxon>
        <taxon>rosids</taxon>
        <taxon>fabids</taxon>
        <taxon>Fagales</taxon>
        <taxon>Myricaceae</taxon>
        <taxon>Morella</taxon>
    </lineage>
</organism>
<dbReference type="EMBL" id="RXIC02000020">
    <property type="protein sequence ID" value="KAB1223704.1"/>
    <property type="molecule type" value="Genomic_DNA"/>
</dbReference>
<feature type="domain" description="RNase H type-1" evidence="1">
    <location>
        <begin position="2"/>
        <end position="57"/>
    </location>
</feature>